<accession>A0ABM0JNI5</accession>
<gene>
    <name evidence="3" type="primary">LOC101846650</name>
</gene>
<dbReference type="Gene3D" id="3.40.50.620">
    <property type="entry name" value="HUPs"/>
    <property type="match status" value="1"/>
</dbReference>
<name>A0ABM0JNI5_APLCA</name>
<dbReference type="GeneID" id="101846650"/>
<organism evidence="2 3">
    <name type="scientific">Aplysia californica</name>
    <name type="common">California sea hare</name>
    <dbReference type="NCBI Taxonomy" id="6500"/>
    <lineage>
        <taxon>Eukaryota</taxon>
        <taxon>Metazoa</taxon>
        <taxon>Spiralia</taxon>
        <taxon>Lophotrochozoa</taxon>
        <taxon>Mollusca</taxon>
        <taxon>Gastropoda</taxon>
        <taxon>Heterobranchia</taxon>
        <taxon>Euthyneura</taxon>
        <taxon>Tectipleura</taxon>
        <taxon>Aplysiida</taxon>
        <taxon>Aplysioidea</taxon>
        <taxon>Aplysiidae</taxon>
        <taxon>Aplysia</taxon>
    </lineage>
</organism>
<dbReference type="PANTHER" id="PTHR46989:SF3">
    <property type="entry name" value="USPA DOMAIN-CONTAINING PROTEIN"/>
    <property type="match status" value="1"/>
</dbReference>
<dbReference type="InterPro" id="IPR006016">
    <property type="entry name" value="UspA"/>
</dbReference>
<dbReference type="InterPro" id="IPR014729">
    <property type="entry name" value="Rossmann-like_a/b/a_fold"/>
</dbReference>
<feature type="domain" description="UspA" evidence="1">
    <location>
        <begin position="7"/>
        <end position="153"/>
    </location>
</feature>
<dbReference type="PANTHER" id="PTHR46989">
    <property type="entry name" value="USP DOMAIN-CONTAINING PROTEIN"/>
    <property type="match status" value="1"/>
</dbReference>
<dbReference type="CDD" id="cd23659">
    <property type="entry name" value="USP_At3g01520-like"/>
    <property type="match status" value="1"/>
</dbReference>
<reference evidence="3" key="1">
    <citation type="submission" date="2025-08" db="UniProtKB">
        <authorList>
            <consortium name="RefSeq"/>
        </authorList>
    </citation>
    <scope>IDENTIFICATION</scope>
</reference>
<dbReference type="Pfam" id="PF00582">
    <property type="entry name" value="Usp"/>
    <property type="match status" value="1"/>
</dbReference>
<dbReference type="Proteomes" id="UP000694888">
    <property type="component" value="Unplaced"/>
</dbReference>
<dbReference type="InterPro" id="IPR006015">
    <property type="entry name" value="Universal_stress_UspA"/>
</dbReference>
<dbReference type="RefSeq" id="XP_005097850.2">
    <property type="nucleotide sequence ID" value="XM_005097793.2"/>
</dbReference>
<protein>
    <submittedName>
        <fullName evidence="3">Universal stress protein YxiE</fullName>
    </submittedName>
</protein>
<keyword evidence="2" id="KW-1185">Reference proteome</keyword>
<evidence type="ECO:0000313" key="3">
    <source>
        <dbReference type="RefSeq" id="XP_005097850.2"/>
    </source>
</evidence>
<evidence type="ECO:0000259" key="1">
    <source>
        <dbReference type="Pfam" id="PF00582"/>
    </source>
</evidence>
<proteinExistence type="predicted"/>
<sequence length="166" mass="18323">MAASHARHCIIAVDGSEHSEYAFEWYCKFIYKDDDEVTLLNIPEVNPTVHSKSPNVALVAPEIMVAMARQEHDKINAEMQKFADKLKQHKIGGKVKTIVASKPGEGIIKAAEETHADLIVLGSRGKGTVRRTLMGSVSDYVVHHAHVPVIVCKHPHKHVHPEDLGS</sequence>
<dbReference type="SUPFAM" id="SSF52402">
    <property type="entry name" value="Adenine nucleotide alpha hydrolases-like"/>
    <property type="match status" value="1"/>
</dbReference>
<evidence type="ECO:0000313" key="2">
    <source>
        <dbReference type="Proteomes" id="UP000694888"/>
    </source>
</evidence>
<dbReference type="PRINTS" id="PR01438">
    <property type="entry name" value="UNVRSLSTRESS"/>
</dbReference>